<feature type="signal peptide" evidence="2">
    <location>
        <begin position="1"/>
        <end position="17"/>
    </location>
</feature>
<feature type="compositionally biased region" description="Low complexity" evidence="1">
    <location>
        <begin position="280"/>
        <end position="289"/>
    </location>
</feature>
<comment type="caution">
    <text evidence="3">The sequence shown here is derived from an EMBL/GenBank/DDBJ whole genome shotgun (WGS) entry which is preliminary data.</text>
</comment>
<keyword evidence="4" id="KW-1185">Reference proteome</keyword>
<dbReference type="Proteomes" id="UP001150569">
    <property type="component" value="Unassembled WGS sequence"/>
</dbReference>
<dbReference type="AlphaFoldDB" id="A0A9W7ZML9"/>
<proteinExistence type="predicted"/>
<dbReference type="EMBL" id="JANBPT010000910">
    <property type="protein sequence ID" value="KAJ1911632.1"/>
    <property type="molecule type" value="Genomic_DNA"/>
</dbReference>
<evidence type="ECO:0000256" key="2">
    <source>
        <dbReference type="SAM" id="SignalP"/>
    </source>
</evidence>
<evidence type="ECO:0000313" key="4">
    <source>
        <dbReference type="Proteomes" id="UP001150569"/>
    </source>
</evidence>
<keyword evidence="2" id="KW-0732">Signal</keyword>
<sequence length="365" mass="36853">MRATILITAVLLAAAHASVSDTPAETLQPIAAVAAKHNLYRRQDVQTEIPESKAVSVLNSPLLDPAPPISAPGPGGDLPADLPPSPPVEPNAVVVAPMAPVEALALTTALSNPLVSPEFSFTPLPPLDGLNSQPLSATPQSLEASLPTSDVDSSANPPPVAEDDSNLDSSDPDPAVTDDLAPPSVEVPPEPASETAVVDLADPEVTSAAPVVEPTNDPLADLGPATITTAAAAAAANIITPLPSDSTSLLPPPIELTSGGEQPPAAPASSSDRAEPATITPTPDSPVDSATDDPDDADPKASTRSRITIIETLTSTHGTSRITRTRTATASAAEKTADESGATVAHKVTAGSAVVLGIMLTLWQF</sequence>
<evidence type="ECO:0000313" key="3">
    <source>
        <dbReference type="EMBL" id="KAJ1911632.1"/>
    </source>
</evidence>
<organism evidence="3 4">
    <name type="scientific">Tieghemiomyces parasiticus</name>
    <dbReference type="NCBI Taxonomy" id="78921"/>
    <lineage>
        <taxon>Eukaryota</taxon>
        <taxon>Fungi</taxon>
        <taxon>Fungi incertae sedis</taxon>
        <taxon>Zoopagomycota</taxon>
        <taxon>Kickxellomycotina</taxon>
        <taxon>Dimargaritomycetes</taxon>
        <taxon>Dimargaritales</taxon>
        <taxon>Dimargaritaceae</taxon>
        <taxon>Tieghemiomyces</taxon>
    </lineage>
</organism>
<protein>
    <submittedName>
        <fullName evidence="3">Uncharacterized protein</fullName>
    </submittedName>
</protein>
<feature type="region of interest" description="Disordered" evidence="1">
    <location>
        <begin position="65"/>
        <end position="86"/>
    </location>
</feature>
<feature type="region of interest" description="Disordered" evidence="1">
    <location>
        <begin position="242"/>
        <end position="306"/>
    </location>
</feature>
<gene>
    <name evidence="3" type="ORF">IWQ60_010044</name>
</gene>
<reference evidence="3" key="1">
    <citation type="submission" date="2022-07" db="EMBL/GenBank/DDBJ databases">
        <title>Phylogenomic reconstructions and comparative analyses of Kickxellomycotina fungi.</title>
        <authorList>
            <person name="Reynolds N.K."/>
            <person name="Stajich J.E."/>
            <person name="Barry K."/>
            <person name="Grigoriev I.V."/>
            <person name="Crous P."/>
            <person name="Smith M.E."/>
        </authorList>
    </citation>
    <scope>NUCLEOTIDE SEQUENCE</scope>
    <source>
        <strain evidence="3">RSA 861</strain>
    </source>
</reference>
<name>A0A9W7ZML9_9FUNG</name>
<accession>A0A9W7ZML9</accession>
<feature type="compositionally biased region" description="Polar residues" evidence="1">
    <location>
        <begin position="130"/>
        <end position="155"/>
    </location>
</feature>
<evidence type="ECO:0000256" key="1">
    <source>
        <dbReference type="SAM" id="MobiDB-lite"/>
    </source>
</evidence>
<feature type="region of interest" description="Disordered" evidence="1">
    <location>
        <begin position="126"/>
        <end position="220"/>
    </location>
</feature>
<feature type="chain" id="PRO_5040900582" evidence="2">
    <location>
        <begin position="18"/>
        <end position="365"/>
    </location>
</feature>